<accession>A0A8H7ZLB4</accession>
<feature type="compositionally biased region" description="Basic and acidic residues" evidence="1">
    <location>
        <begin position="80"/>
        <end position="108"/>
    </location>
</feature>
<evidence type="ECO:0000313" key="3">
    <source>
        <dbReference type="Proteomes" id="UP000673691"/>
    </source>
</evidence>
<dbReference type="Proteomes" id="UP000673691">
    <property type="component" value="Unassembled WGS sequence"/>
</dbReference>
<dbReference type="EMBL" id="JAEFCI010012961">
    <property type="protein sequence ID" value="KAG5455681.1"/>
    <property type="molecule type" value="Genomic_DNA"/>
</dbReference>
<organism evidence="2 3">
    <name type="scientific">Olpidium bornovanus</name>
    <dbReference type="NCBI Taxonomy" id="278681"/>
    <lineage>
        <taxon>Eukaryota</taxon>
        <taxon>Fungi</taxon>
        <taxon>Fungi incertae sedis</taxon>
        <taxon>Olpidiomycota</taxon>
        <taxon>Olpidiomycotina</taxon>
        <taxon>Olpidiomycetes</taxon>
        <taxon>Olpidiales</taxon>
        <taxon>Olpidiaceae</taxon>
        <taxon>Olpidium</taxon>
    </lineage>
</organism>
<sequence length="286" mass="30178">MGSGASRPDGSGAPGTVPQVPLQPYAAPRPQALQQRDAAPAHKAGSPYGAAPAYNAAAANTGRGQTYQAGSAAAAAALSRKNDSSRQDAKRRPEWASAECQKDEENPKSRAGHGRGYESRQTAGAPESREEPSTRTGWGPAEVVGHIDRCHFCGKPPVPDAPKPKGFSAGEMAMLADDDDAKVGRTEACSCFSFSRGTQISPGPDPNLHRQLSLHRFQAAAQRKRAFDRAKFQRVNKGGSPETAETQSDLAPPVASQVSPVRPASASALTPDDEELMESILDEIRE</sequence>
<protein>
    <submittedName>
        <fullName evidence="2">Uncharacterized protein</fullName>
    </submittedName>
</protein>
<reference evidence="2 3" key="1">
    <citation type="journal article" name="Sci. Rep.">
        <title>Genome-scale phylogenetic analyses confirm Olpidium as the closest living zoosporic fungus to the non-flagellated, terrestrial fungi.</title>
        <authorList>
            <person name="Chang Y."/>
            <person name="Rochon D."/>
            <person name="Sekimoto S."/>
            <person name="Wang Y."/>
            <person name="Chovatia M."/>
            <person name="Sandor L."/>
            <person name="Salamov A."/>
            <person name="Grigoriev I.V."/>
            <person name="Stajich J.E."/>
            <person name="Spatafora J.W."/>
        </authorList>
    </citation>
    <scope>NUCLEOTIDE SEQUENCE [LARGE SCALE GENOMIC DNA]</scope>
    <source>
        <strain evidence="2">S191</strain>
    </source>
</reference>
<feature type="region of interest" description="Disordered" evidence="1">
    <location>
        <begin position="231"/>
        <end position="275"/>
    </location>
</feature>
<proteinExistence type="predicted"/>
<feature type="region of interest" description="Disordered" evidence="1">
    <location>
        <begin position="64"/>
        <end position="141"/>
    </location>
</feature>
<keyword evidence="3" id="KW-1185">Reference proteome</keyword>
<name>A0A8H7ZLB4_9FUNG</name>
<dbReference type="AlphaFoldDB" id="A0A8H7ZLB4"/>
<evidence type="ECO:0000256" key="1">
    <source>
        <dbReference type="SAM" id="MobiDB-lite"/>
    </source>
</evidence>
<feature type="region of interest" description="Disordered" evidence="1">
    <location>
        <begin position="1"/>
        <end position="52"/>
    </location>
</feature>
<gene>
    <name evidence="2" type="ORF">BJ554DRAFT_4820</name>
</gene>
<evidence type="ECO:0000313" key="2">
    <source>
        <dbReference type="EMBL" id="KAG5455681.1"/>
    </source>
</evidence>
<comment type="caution">
    <text evidence="2">The sequence shown here is derived from an EMBL/GenBank/DDBJ whole genome shotgun (WGS) entry which is preliminary data.</text>
</comment>